<keyword evidence="6" id="KW-0119">Carbohydrate metabolism</keyword>
<evidence type="ECO:0000256" key="12">
    <source>
        <dbReference type="ARBA" id="ARBA00041377"/>
    </source>
</evidence>
<gene>
    <name evidence="15" type="ORF">D3P05_15900</name>
</gene>
<dbReference type="AlphaFoldDB" id="A0A419A404"/>
<evidence type="ECO:0000256" key="9">
    <source>
        <dbReference type="ARBA" id="ARBA00037335"/>
    </source>
</evidence>
<keyword evidence="2" id="KW-0808">Transferase</keyword>
<keyword evidence="4 15" id="KW-0418">Kinase</keyword>
<proteinExistence type="inferred from homology"/>
<evidence type="ECO:0000256" key="7">
    <source>
        <dbReference type="ARBA" id="ARBA00035898"/>
    </source>
</evidence>
<accession>A0A419A404</accession>
<evidence type="ECO:0000256" key="6">
    <source>
        <dbReference type="ARBA" id="ARBA00023277"/>
    </source>
</evidence>
<evidence type="ECO:0000256" key="1">
    <source>
        <dbReference type="ARBA" id="ARBA00005715"/>
    </source>
</evidence>
<dbReference type="Gene3D" id="3.40.50.10840">
    <property type="entry name" value="Putative sugar-binding, N-terminal domain"/>
    <property type="match status" value="1"/>
</dbReference>
<reference evidence="16" key="1">
    <citation type="submission" date="2018-09" db="EMBL/GenBank/DDBJ databases">
        <title>Paracoccus onubensis nov. sp. a moderate halophilic bacterium isolated from Gruta de las Maravillas (Aracena, Spain).</title>
        <authorList>
            <person name="Jurado V."/>
            <person name="Gutierrez-Patricio S."/>
            <person name="Gonzalez-Pimentel J.L."/>
            <person name="Miller A.Z."/>
            <person name="Laiz L."/>
            <person name="Saiz-Jimenez C."/>
        </authorList>
    </citation>
    <scope>NUCLEOTIDE SEQUENCE [LARGE SCALE GENOMIC DNA]</scope>
    <source>
        <strain evidence="16">DSM 26381</strain>
    </source>
</reference>
<dbReference type="InterPro" id="IPR042213">
    <property type="entry name" value="NBD_C_sf"/>
</dbReference>
<evidence type="ECO:0000256" key="10">
    <source>
        <dbReference type="ARBA" id="ARBA00039095"/>
    </source>
</evidence>
<comment type="function">
    <text evidence="9">Catalyzes the ATP-dependent phosphorylation of 3-oxo-tetronate to 3-oxo-tetronate 4-phosphate.</text>
</comment>
<sequence>MTGPVLGVIADDFTGATDIASMLVRGGMRVVQTIGPGAVPLIAAEADAVVIALKTRSIPAPEAVAQSLAALDALRAEKIPQVQFKYCSTFDSTPEGNIAPVSEALAAALGCSLIPHVPALPVNGRTVYKGHLFVGPALLHESGMQAHPLNPMTDANLVRWLGRQTRQRIDLADHQLLSQGPEALLTALERMRQAGALHVIGDAIDDDALSIWASALSDYPFFAGGSGLATPLASRLAETGRFAAQNTPPGFASETNGNTLILAGSCSAATLAQIEAFRDKGGQIRQIEPIALSEDPKAVQDLIDWASDALKSGPVLIHGSARQEDVAAAQRALGVGRAGQIVEAALSDIARSLVKLPQTGRLVVAGGETSGAVVSALGVAALRIGTEIDPGVPWTLALGPSGDRITPLALKSGNFGGPDFFLRTAWGNA</sequence>
<dbReference type="Gene3D" id="3.40.980.20">
    <property type="entry name" value="Four-carbon acid sugar kinase, nucleotide binding domain"/>
    <property type="match status" value="1"/>
</dbReference>
<dbReference type="RefSeq" id="WP_119899398.1">
    <property type="nucleotide sequence ID" value="NZ_QNRC01000046.1"/>
</dbReference>
<evidence type="ECO:0000256" key="4">
    <source>
        <dbReference type="ARBA" id="ARBA00022777"/>
    </source>
</evidence>
<evidence type="ECO:0000259" key="14">
    <source>
        <dbReference type="Pfam" id="PF17042"/>
    </source>
</evidence>
<name>A0A419A404_9RHOB</name>
<comment type="catalytic activity">
    <reaction evidence="7">
        <text>3-dehydro-L-erythronate + ATP = 3-dehydro-4-O-phospho-L-erythronate + ADP + H(+)</text>
        <dbReference type="Rhea" id="RHEA:52552"/>
        <dbReference type="ChEBI" id="CHEBI:15378"/>
        <dbReference type="ChEBI" id="CHEBI:30616"/>
        <dbReference type="ChEBI" id="CHEBI:136592"/>
        <dbReference type="ChEBI" id="CHEBI:136670"/>
        <dbReference type="ChEBI" id="CHEBI:456216"/>
        <dbReference type="EC" id="2.7.1.217"/>
    </reaction>
</comment>
<dbReference type="EC" id="2.7.1.217" evidence="10"/>
<dbReference type="Proteomes" id="UP000283587">
    <property type="component" value="Unassembled WGS sequence"/>
</dbReference>
<keyword evidence="16" id="KW-1185">Reference proteome</keyword>
<dbReference type="GO" id="GO:0016301">
    <property type="term" value="F:kinase activity"/>
    <property type="evidence" value="ECO:0007669"/>
    <property type="project" value="UniProtKB-KW"/>
</dbReference>
<dbReference type="Pfam" id="PF07005">
    <property type="entry name" value="SBD_N"/>
    <property type="match status" value="1"/>
</dbReference>
<keyword evidence="3" id="KW-0547">Nucleotide-binding</keyword>
<evidence type="ECO:0000256" key="3">
    <source>
        <dbReference type="ARBA" id="ARBA00022741"/>
    </source>
</evidence>
<evidence type="ECO:0000313" key="16">
    <source>
        <dbReference type="Proteomes" id="UP000283587"/>
    </source>
</evidence>
<dbReference type="InterPro" id="IPR037051">
    <property type="entry name" value="4-carb_acid_sugar_kinase_N_sf"/>
</dbReference>
<dbReference type="EMBL" id="QZEW01000073">
    <property type="protein sequence ID" value="RJL08607.1"/>
    <property type="molecule type" value="Genomic_DNA"/>
</dbReference>
<organism evidence="15 16">
    <name type="scientific">Paracoccus siganidrum</name>
    <dbReference type="NCBI Taxonomy" id="1276757"/>
    <lineage>
        <taxon>Bacteria</taxon>
        <taxon>Pseudomonadati</taxon>
        <taxon>Pseudomonadota</taxon>
        <taxon>Alphaproteobacteria</taxon>
        <taxon>Rhodobacterales</taxon>
        <taxon>Paracoccaceae</taxon>
        <taxon>Paracoccus</taxon>
    </lineage>
</organism>
<dbReference type="NCBIfam" id="NF043035">
    <property type="entry name" value="OxoTetrKin"/>
    <property type="match status" value="1"/>
</dbReference>
<feature type="domain" description="Four-carbon acid sugar kinase N-terminal" evidence="13">
    <location>
        <begin position="6"/>
        <end position="231"/>
    </location>
</feature>
<evidence type="ECO:0000313" key="15">
    <source>
        <dbReference type="EMBL" id="RJL08607.1"/>
    </source>
</evidence>
<evidence type="ECO:0000256" key="2">
    <source>
        <dbReference type="ARBA" id="ARBA00022679"/>
    </source>
</evidence>
<evidence type="ECO:0000256" key="5">
    <source>
        <dbReference type="ARBA" id="ARBA00022840"/>
    </source>
</evidence>
<protein>
    <recommendedName>
        <fullName evidence="11">3-oxo-tetronate kinase</fullName>
        <ecNumber evidence="10">2.7.1.217</ecNumber>
    </recommendedName>
    <alternativeName>
        <fullName evidence="12">3-dehydrotetronate 4-kinase</fullName>
    </alternativeName>
</protein>
<comment type="caution">
    <text evidence="15">The sequence shown here is derived from an EMBL/GenBank/DDBJ whole genome shotgun (WGS) entry which is preliminary data.</text>
</comment>
<dbReference type="InterPro" id="IPR050007">
    <property type="entry name" value="OtnK"/>
</dbReference>
<comment type="catalytic activity">
    <reaction evidence="8">
        <text>3-dehydro-D-erythronate + ATP = 3-dehydro-4-O-phospho-D-erythronate + ADP + H(+)</text>
        <dbReference type="Rhea" id="RHEA:52556"/>
        <dbReference type="ChEBI" id="CHEBI:15378"/>
        <dbReference type="ChEBI" id="CHEBI:30616"/>
        <dbReference type="ChEBI" id="CHEBI:57958"/>
        <dbReference type="ChEBI" id="CHEBI:136593"/>
        <dbReference type="ChEBI" id="CHEBI:456216"/>
        <dbReference type="EC" id="2.7.1.217"/>
    </reaction>
</comment>
<keyword evidence="5" id="KW-0067">ATP-binding</keyword>
<dbReference type="SUPFAM" id="SSF142764">
    <property type="entry name" value="YgbK-like"/>
    <property type="match status" value="1"/>
</dbReference>
<evidence type="ECO:0000259" key="13">
    <source>
        <dbReference type="Pfam" id="PF07005"/>
    </source>
</evidence>
<dbReference type="InterPro" id="IPR010737">
    <property type="entry name" value="4-carb_acid_sugar_kinase_N"/>
</dbReference>
<dbReference type="OrthoDB" id="191465at2"/>
<dbReference type="InterPro" id="IPR031475">
    <property type="entry name" value="NBD_C"/>
</dbReference>
<evidence type="ECO:0000256" key="11">
    <source>
        <dbReference type="ARBA" id="ARBA00039461"/>
    </source>
</evidence>
<dbReference type="Pfam" id="PF17042">
    <property type="entry name" value="NBD_C"/>
    <property type="match status" value="1"/>
</dbReference>
<feature type="domain" description="Four-carbon acid sugar kinase nucleotide binding" evidence="14">
    <location>
        <begin position="260"/>
        <end position="421"/>
    </location>
</feature>
<comment type="similarity">
    <text evidence="1">Belongs to the four-carbon acid sugar kinase family.</text>
</comment>
<evidence type="ECO:0000256" key="8">
    <source>
        <dbReference type="ARBA" id="ARBA00036346"/>
    </source>
</evidence>
<dbReference type="GO" id="GO:0005524">
    <property type="term" value="F:ATP binding"/>
    <property type="evidence" value="ECO:0007669"/>
    <property type="project" value="UniProtKB-KW"/>
</dbReference>